<feature type="compositionally biased region" description="Pro residues" evidence="1">
    <location>
        <begin position="379"/>
        <end position="392"/>
    </location>
</feature>
<feature type="compositionally biased region" description="Polar residues" evidence="1">
    <location>
        <begin position="597"/>
        <end position="606"/>
    </location>
</feature>
<accession>A0ABM4IM43</accession>
<protein>
    <submittedName>
        <fullName evidence="3">WAS/WASL-interacting protein family member 1-like</fullName>
    </submittedName>
</protein>
<feature type="compositionally biased region" description="Low complexity" evidence="1">
    <location>
        <begin position="495"/>
        <end position="519"/>
    </location>
</feature>
<gene>
    <name evidence="3" type="primary">LOC110150784</name>
</gene>
<evidence type="ECO:0000313" key="2">
    <source>
        <dbReference type="Proteomes" id="UP001652640"/>
    </source>
</evidence>
<feature type="compositionally biased region" description="Gly residues" evidence="1">
    <location>
        <begin position="268"/>
        <end position="277"/>
    </location>
</feature>
<proteinExistence type="predicted"/>
<feature type="compositionally biased region" description="Basic and acidic residues" evidence="1">
    <location>
        <begin position="363"/>
        <end position="372"/>
    </location>
</feature>
<feature type="region of interest" description="Disordered" evidence="1">
    <location>
        <begin position="418"/>
        <end position="581"/>
    </location>
</feature>
<name>A0ABM4IM43_ODOVR</name>
<sequence>MQFGSPRAAGPSDGGLGEAGGGPWTPASPFGAEGEGGQGGLGEGSWGEGGTRPEAACGSEAWGLPGHWDVGAEDPKPQPRQGLVLHRADAKLSRTRLHRPSGGGWVLLQGATLGAPARNAPGPGPEAPTPCVFRSPRPGSGIFARPRPAPTLRRRHRHRRRRRRRRRRPGSHGQRRGQGGARHDVRPPPPRPARAPLDSPRRGVPPNWHSPHPRRPSQIRWHPAPPATGGRRKIAAQRSPARPPDHPSARPPGASRVPPPRRAEEGLEPGGRGGGPGRARLPFSAAAAEPARGPAPAPLPRSLRAAAGADYSGSGSAPSSAPASGPRLGPGAGAGRARKAGAARPGPLRQRLAGPGPVSARRRVAEVRERAPSRALPATVPPARLPSSPPASGPACRAASSGAHYRVAGGVGPARLRALVPRRRVPARPLLSPPPPPPPPPPPARPPSLPPGPPACLARSLPPSARCRAPSLRLLRRVPPSHPFSPPSSFPPSGRPRAQASARCSPPAAALAPAPALRSRPARQRRLGGPGAPRRERSESRTPQCPDPAQGPGTPPRPFLPATPPGACGSPHHPPGPTLRGAPRYLALLLRWVPASSTGLRDSGPSSPAAGVKCLPPGSPRSPRRLSPCSSPDLHQSPLHSACLSTGAGDSSAGPSASQPPRHPPPPPGAAAE</sequence>
<feature type="compositionally biased region" description="Low complexity" evidence="1">
    <location>
        <begin position="278"/>
        <end position="292"/>
    </location>
</feature>
<feature type="compositionally biased region" description="Pro residues" evidence="1">
    <location>
        <begin position="431"/>
        <end position="454"/>
    </location>
</feature>
<feature type="compositionally biased region" description="Pro residues" evidence="1">
    <location>
        <begin position="480"/>
        <end position="494"/>
    </location>
</feature>
<feature type="region of interest" description="Disordered" evidence="1">
    <location>
        <begin position="597"/>
        <end position="673"/>
    </location>
</feature>
<feature type="compositionally biased region" description="Pro residues" evidence="1">
    <location>
        <begin position="661"/>
        <end position="673"/>
    </location>
</feature>
<feature type="region of interest" description="Disordered" evidence="1">
    <location>
        <begin position="114"/>
        <end position="402"/>
    </location>
</feature>
<feature type="region of interest" description="Disordered" evidence="1">
    <location>
        <begin position="1"/>
        <end position="87"/>
    </location>
</feature>
<feature type="compositionally biased region" description="Gly residues" evidence="1">
    <location>
        <begin position="33"/>
        <end position="50"/>
    </location>
</feature>
<reference evidence="2" key="1">
    <citation type="journal article" date="2022" name="J. Hered.">
        <title>A De Novo Chromosome-Level Genome Assembly of the White-Tailed Deer, Odocoileus Virginianus.</title>
        <authorList>
            <person name="London E.W."/>
            <person name="Roca A.L."/>
            <person name="Novakofski J.E."/>
            <person name="Mateus-Pinilla N.E."/>
        </authorList>
    </citation>
    <scope>NUCLEOTIDE SEQUENCE [LARGE SCALE GENOMIC DNA]</scope>
</reference>
<feature type="compositionally biased region" description="Low complexity" evidence="1">
    <location>
        <begin position="300"/>
        <end position="327"/>
    </location>
</feature>
<organism evidence="2 3">
    <name type="scientific">Odocoileus virginianus</name>
    <name type="common">White-tailed deer</name>
    <dbReference type="NCBI Taxonomy" id="9874"/>
    <lineage>
        <taxon>Eukaryota</taxon>
        <taxon>Metazoa</taxon>
        <taxon>Chordata</taxon>
        <taxon>Craniata</taxon>
        <taxon>Vertebrata</taxon>
        <taxon>Euteleostomi</taxon>
        <taxon>Mammalia</taxon>
        <taxon>Eutheria</taxon>
        <taxon>Laurasiatheria</taxon>
        <taxon>Artiodactyla</taxon>
        <taxon>Ruminantia</taxon>
        <taxon>Pecora</taxon>
        <taxon>Cervidae</taxon>
        <taxon>Odocoileinae</taxon>
        <taxon>Odocoileus</taxon>
    </lineage>
</organism>
<dbReference type="GeneID" id="110150784"/>
<dbReference type="PRINTS" id="PR01217">
    <property type="entry name" value="PRICHEXTENSN"/>
</dbReference>
<keyword evidence="2" id="KW-1185">Reference proteome</keyword>
<dbReference type="RefSeq" id="XP_070328891.1">
    <property type="nucleotide sequence ID" value="XM_070472790.1"/>
</dbReference>
<feature type="compositionally biased region" description="Basic residues" evidence="1">
    <location>
        <begin position="152"/>
        <end position="175"/>
    </location>
</feature>
<feature type="compositionally biased region" description="Pro residues" evidence="1">
    <location>
        <begin position="553"/>
        <end position="564"/>
    </location>
</feature>
<evidence type="ECO:0000313" key="3">
    <source>
        <dbReference type="RefSeq" id="XP_070328891.1"/>
    </source>
</evidence>
<reference evidence="3" key="2">
    <citation type="submission" date="2025-08" db="UniProtKB">
        <authorList>
            <consortium name="RefSeq"/>
        </authorList>
    </citation>
    <scope>IDENTIFICATION</scope>
    <source>
        <tissue evidence="3">Tongue muscle</tissue>
    </source>
</reference>
<dbReference type="Proteomes" id="UP001652640">
    <property type="component" value="Chromosome 2"/>
</dbReference>
<evidence type="ECO:0000256" key="1">
    <source>
        <dbReference type="SAM" id="MobiDB-lite"/>
    </source>
</evidence>
<feature type="compositionally biased region" description="Gly residues" evidence="1">
    <location>
        <begin position="12"/>
        <end position="23"/>
    </location>
</feature>
<feature type="compositionally biased region" description="Low complexity" evidence="1">
    <location>
        <begin position="393"/>
        <end position="402"/>
    </location>
</feature>
<feature type="compositionally biased region" description="Low complexity" evidence="1">
    <location>
        <begin position="645"/>
        <end position="660"/>
    </location>
</feature>